<evidence type="ECO:0000256" key="1">
    <source>
        <dbReference type="SAM" id="MobiDB-lite"/>
    </source>
</evidence>
<sequence length="135" mass="14556">MAKSEIESNQAAKFASKEAVFQPPVLGDPMYISDKGGDPVAWNESEIMRLGTEGAILTDSEVLNIGQSEHPIERSADGDFRCRKRYSKPSSAACQSGLDPPSTPVNAYDSDPPCSKGKPAPQGHPRCFCMDKLVI</sequence>
<proteinExistence type="predicted"/>
<reference evidence="2 3" key="1">
    <citation type="submission" date="2021-06" db="EMBL/GenBank/DDBJ databases">
        <title>Bradyrhizobium sp. S2-11-4 Genome sequencing.</title>
        <authorList>
            <person name="Jin L."/>
        </authorList>
    </citation>
    <scope>NUCLEOTIDE SEQUENCE [LARGE SCALE GENOMIC DNA]</scope>
    <source>
        <strain evidence="2 3">S2-11-4</strain>
    </source>
</reference>
<dbReference type="EMBL" id="CP076136">
    <property type="protein sequence ID" value="QWG25105.1"/>
    <property type="molecule type" value="Genomic_DNA"/>
</dbReference>
<dbReference type="RefSeq" id="WP_215605845.1">
    <property type="nucleotide sequence ID" value="NZ_CP076136.1"/>
</dbReference>
<gene>
    <name evidence="2" type="ORF">KMZ93_09610</name>
</gene>
<keyword evidence="3" id="KW-1185">Reference proteome</keyword>
<evidence type="ECO:0000313" key="2">
    <source>
        <dbReference type="EMBL" id="QWG25105.1"/>
    </source>
</evidence>
<organism evidence="2 3">
    <name type="scientific">Bradyrhizobium sediminis</name>
    <dbReference type="NCBI Taxonomy" id="2840469"/>
    <lineage>
        <taxon>Bacteria</taxon>
        <taxon>Pseudomonadati</taxon>
        <taxon>Pseudomonadota</taxon>
        <taxon>Alphaproteobacteria</taxon>
        <taxon>Hyphomicrobiales</taxon>
        <taxon>Nitrobacteraceae</taxon>
        <taxon>Bradyrhizobium</taxon>
    </lineage>
</organism>
<dbReference type="AlphaFoldDB" id="A0A975P1W3"/>
<evidence type="ECO:0000313" key="3">
    <source>
        <dbReference type="Proteomes" id="UP000676951"/>
    </source>
</evidence>
<accession>A0A975P1W3</accession>
<protein>
    <submittedName>
        <fullName evidence="2">Uncharacterized protein</fullName>
    </submittedName>
</protein>
<name>A0A975P1W3_9BRAD</name>
<feature type="region of interest" description="Disordered" evidence="1">
    <location>
        <begin position="89"/>
        <end position="125"/>
    </location>
</feature>
<dbReference type="Proteomes" id="UP000676951">
    <property type="component" value="Chromosome"/>
</dbReference>